<feature type="transmembrane region" description="Helical" evidence="4">
    <location>
        <begin position="46"/>
        <end position="64"/>
    </location>
</feature>
<evidence type="ECO:0000256" key="3">
    <source>
        <dbReference type="PIRNR" id="PIRNR036417"/>
    </source>
</evidence>
<dbReference type="VEuPathDB" id="AmoebaDB:EHI8A_169130"/>
<dbReference type="PIRSF" id="PIRSF036417">
    <property type="entry name" value="3-ktacl-CoA_syn"/>
    <property type="match status" value="1"/>
</dbReference>
<dbReference type="Gene3D" id="3.40.47.10">
    <property type="match status" value="1"/>
</dbReference>
<dbReference type="InterPro" id="IPR013747">
    <property type="entry name" value="ACP_syn_III_C"/>
</dbReference>
<evidence type="ECO:0000259" key="6">
    <source>
        <dbReference type="Pfam" id="PF08541"/>
    </source>
</evidence>
<dbReference type="VEuPathDB" id="AmoebaDB:EHI_158240"/>
<evidence type="ECO:0000256" key="2">
    <source>
        <dbReference type="ARBA" id="ARBA00022679"/>
    </source>
</evidence>
<comment type="caution">
    <text evidence="7">The sequence shown here is derived from an EMBL/GenBank/DDBJ whole genome shotgun (WGS) entry which is preliminary data.</text>
</comment>
<dbReference type="EMBL" id="BDEQ01000001">
    <property type="protein sequence ID" value="GAT95445.1"/>
    <property type="molecule type" value="Genomic_DNA"/>
</dbReference>
<dbReference type="OMA" id="HHSKLCG"/>
<dbReference type="InterPro" id="IPR012392">
    <property type="entry name" value="3-ktacl-CoA_syn"/>
</dbReference>
<keyword evidence="4" id="KW-1133">Transmembrane helix</keyword>
<dbReference type="GO" id="GO:0006633">
    <property type="term" value="P:fatty acid biosynthetic process"/>
    <property type="evidence" value="ECO:0007669"/>
    <property type="project" value="UniProtKB-UniPathway"/>
</dbReference>
<dbReference type="InterPro" id="IPR013601">
    <property type="entry name" value="FAE1_typ3_polyketide_synth"/>
</dbReference>
<dbReference type="VEuPathDB" id="AmoebaDB:EHI7A_151530"/>
<evidence type="ECO:0000313" key="7">
    <source>
        <dbReference type="EMBL" id="GAT95445.1"/>
    </source>
</evidence>
<accession>A0A5K1VKF0</accession>
<dbReference type="UniPathway" id="UPA00094"/>
<evidence type="ECO:0000256" key="1">
    <source>
        <dbReference type="ARBA" id="ARBA00005531"/>
    </source>
</evidence>
<dbReference type="EC" id="2.3.1.-" evidence="3"/>
<keyword evidence="4" id="KW-0812">Transmembrane</keyword>
<feature type="domain" description="Beta-ketoacyl-[acyl-carrier-protein] synthase III C-terminal" evidence="6">
    <location>
        <begin position="411"/>
        <end position="491"/>
    </location>
</feature>
<dbReference type="Pfam" id="PF08541">
    <property type="entry name" value="ACP_syn_III_C"/>
    <property type="match status" value="1"/>
</dbReference>
<evidence type="ECO:0000259" key="5">
    <source>
        <dbReference type="Pfam" id="PF08392"/>
    </source>
</evidence>
<dbReference type="PANTHER" id="PTHR31561">
    <property type="entry name" value="3-KETOACYL-COA SYNTHASE"/>
    <property type="match status" value="1"/>
</dbReference>
<dbReference type="Proteomes" id="UP000078387">
    <property type="component" value="Unassembled WGS sequence"/>
</dbReference>
<keyword evidence="4" id="KW-0472">Membrane</keyword>
<feature type="domain" description="FAE" evidence="5">
    <location>
        <begin position="104"/>
        <end position="393"/>
    </location>
</feature>
<comment type="pathway">
    <text evidence="3">Lipid metabolism; fatty acid biosynthesis.</text>
</comment>
<dbReference type="AlphaFoldDB" id="A0A5K1VKF0"/>
<dbReference type="GO" id="GO:0016747">
    <property type="term" value="F:acyltransferase activity, transferring groups other than amino-acyl groups"/>
    <property type="evidence" value="ECO:0007669"/>
    <property type="project" value="InterPro"/>
</dbReference>
<dbReference type="VEuPathDB" id="AmoebaDB:KM1_239670"/>
<keyword evidence="2 3" id="KW-0808">Transferase</keyword>
<dbReference type="GO" id="GO:0016020">
    <property type="term" value="C:membrane"/>
    <property type="evidence" value="ECO:0007669"/>
    <property type="project" value="InterPro"/>
</dbReference>
<sequence length="495" mass="56512">MSCEQDKERSLKDYWYPKEIGEQNEILPSLKANVNRGSPLTKGIDFTVTTILYSIPLIILYISYKTWYSFLDVSNGIFVENNKCVLIVGFVIVLGLIAGGVYYWATRRRQVLLVDFAVAWPDDNLKITADGVRDIIVKCGLFEQQYIDFQTKLLYRTGLGNETYLPRPFHEYPFKTTMALSREECAIVMKNCCDQLFAQTGIDPTKDIDIVICNCSLFNPTPSISAMLMNMYKLKQTCKNYNLAGMGCSAGLVSIDLARDLLNVYPNINLLVFSTENITQNWYDGKEKGMLISNTLFRMGGAAVLLSNKNSWRKKAKFELLTTVRIHHGKYDDSYHAVFQFEDGEGKVGVKIGRELLKCVTRALTQNMNILMPQVISYRDMFRFVIFFIKQKLGKIDAKETFMPNFRETFQAYCIHAGGRAIIDGLQENLKLTDEDCMPSRATLYRVGNTSSSSVWYEMKFIERIDTLKKGDKVWQVAFGSGLKCNSCVWRKICN</sequence>
<organism evidence="7 8">
    <name type="scientific">Entamoeba histolytica</name>
    <dbReference type="NCBI Taxonomy" id="5759"/>
    <lineage>
        <taxon>Eukaryota</taxon>
        <taxon>Amoebozoa</taxon>
        <taxon>Evosea</taxon>
        <taxon>Archamoebae</taxon>
        <taxon>Mastigamoebida</taxon>
        <taxon>Entamoebidae</taxon>
        <taxon>Entamoeba</taxon>
    </lineage>
</organism>
<feature type="transmembrane region" description="Helical" evidence="4">
    <location>
        <begin position="84"/>
        <end position="105"/>
    </location>
</feature>
<reference evidence="7 8" key="1">
    <citation type="submission" date="2016-05" db="EMBL/GenBank/DDBJ databases">
        <title>First whole genome sequencing of Entamoeba histolytica HM1:IMSS-clone-6.</title>
        <authorList>
            <person name="Mukherjee Avik.K."/>
            <person name="Izumyama S."/>
            <person name="Nakada-Tsukui K."/>
            <person name="Nozaki T."/>
        </authorList>
    </citation>
    <scope>NUCLEOTIDE SEQUENCE [LARGE SCALE GENOMIC DNA]</scope>
    <source>
        <strain evidence="7 8">HM1:IMSS clone 6</strain>
    </source>
</reference>
<name>A0A5K1VKF0_ENTHI</name>
<evidence type="ECO:0000313" key="8">
    <source>
        <dbReference type="Proteomes" id="UP000078387"/>
    </source>
</evidence>
<protein>
    <recommendedName>
        <fullName evidence="3">3-ketoacyl-CoA synthase</fullName>
        <ecNumber evidence="3">2.3.1.-</ecNumber>
    </recommendedName>
</protein>
<dbReference type="SUPFAM" id="SSF53901">
    <property type="entry name" value="Thiolase-like"/>
    <property type="match status" value="2"/>
</dbReference>
<keyword evidence="3" id="KW-0012">Acyltransferase</keyword>
<dbReference type="CDD" id="cd00831">
    <property type="entry name" value="CHS_like"/>
    <property type="match status" value="1"/>
</dbReference>
<dbReference type="InterPro" id="IPR016039">
    <property type="entry name" value="Thiolase-like"/>
</dbReference>
<evidence type="ECO:0000256" key="4">
    <source>
        <dbReference type="SAM" id="Phobius"/>
    </source>
</evidence>
<proteinExistence type="inferred from homology"/>
<dbReference type="Pfam" id="PF08392">
    <property type="entry name" value="FAE1_CUT1_RppA"/>
    <property type="match status" value="1"/>
</dbReference>
<gene>
    <name evidence="7" type="ORF">CL6EHI_158240</name>
</gene>
<dbReference type="VEuPathDB" id="AmoebaDB:EHI5A_081400"/>
<comment type="similarity">
    <text evidence="1 3">Belongs to the thiolase-like superfamily. Chalcone/stilbene synthases family.</text>
</comment>